<organism evidence="12 13">
    <name type="scientific">Limulus polyphemus</name>
    <name type="common">Atlantic horseshoe crab</name>
    <dbReference type="NCBI Taxonomy" id="6850"/>
    <lineage>
        <taxon>Eukaryota</taxon>
        <taxon>Metazoa</taxon>
        <taxon>Ecdysozoa</taxon>
        <taxon>Arthropoda</taxon>
        <taxon>Chelicerata</taxon>
        <taxon>Merostomata</taxon>
        <taxon>Xiphosura</taxon>
        <taxon>Limulidae</taxon>
        <taxon>Limulus</taxon>
    </lineage>
</organism>
<feature type="compositionally biased region" description="Basic and acidic residues" evidence="8">
    <location>
        <begin position="111"/>
        <end position="138"/>
    </location>
</feature>
<dbReference type="CDD" id="cd04028">
    <property type="entry name" value="C2B_RIM1alpha"/>
    <property type="match status" value="1"/>
</dbReference>
<dbReference type="Gene3D" id="2.60.40.150">
    <property type="entry name" value="C2 domain"/>
    <property type="match status" value="2"/>
</dbReference>
<proteinExistence type="predicted"/>
<feature type="region of interest" description="Disordered" evidence="8">
    <location>
        <begin position="756"/>
        <end position="775"/>
    </location>
</feature>
<evidence type="ECO:0000256" key="6">
    <source>
        <dbReference type="ARBA" id="ARBA00034103"/>
    </source>
</evidence>
<feature type="compositionally biased region" description="Basic and acidic residues" evidence="8">
    <location>
        <begin position="307"/>
        <end position="319"/>
    </location>
</feature>
<dbReference type="InterPro" id="IPR011011">
    <property type="entry name" value="Znf_FYVE_PHD"/>
</dbReference>
<dbReference type="Pfam" id="PF00168">
    <property type="entry name" value="C2"/>
    <property type="match status" value="2"/>
</dbReference>
<feature type="compositionally biased region" description="Polar residues" evidence="8">
    <location>
        <begin position="1175"/>
        <end position="1186"/>
    </location>
</feature>
<dbReference type="SUPFAM" id="SSF50156">
    <property type="entry name" value="PDZ domain-like"/>
    <property type="match status" value="1"/>
</dbReference>
<dbReference type="InterPro" id="IPR013083">
    <property type="entry name" value="Znf_RING/FYVE/PHD"/>
</dbReference>
<feature type="region of interest" description="Disordered" evidence="8">
    <location>
        <begin position="1083"/>
        <end position="1244"/>
    </location>
</feature>
<feature type="region of interest" description="Disordered" evidence="8">
    <location>
        <begin position="97"/>
        <end position="292"/>
    </location>
</feature>
<dbReference type="InterPro" id="IPR017455">
    <property type="entry name" value="Znf_FYVE-rel"/>
</dbReference>
<feature type="compositionally biased region" description="Basic and acidic residues" evidence="8">
    <location>
        <begin position="355"/>
        <end position="387"/>
    </location>
</feature>
<feature type="compositionally biased region" description="Basic and acidic residues" evidence="8">
    <location>
        <begin position="269"/>
        <end position="286"/>
    </location>
</feature>
<feature type="compositionally biased region" description="Basic and acidic residues" evidence="8">
    <location>
        <begin position="414"/>
        <end position="423"/>
    </location>
</feature>
<evidence type="ECO:0000256" key="4">
    <source>
        <dbReference type="ARBA" id="ARBA00022833"/>
    </source>
</evidence>
<feature type="region of interest" description="Disordered" evidence="8">
    <location>
        <begin position="978"/>
        <end position="1064"/>
    </location>
</feature>
<keyword evidence="2" id="KW-0677">Repeat</keyword>
<dbReference type="PROSITE" id="PS50106">
    <property type="entry name" value="PDZ"/>
    <property type="match status" value="1"/>
</dbReference>
<dbReference type="InterPro" id="IPR054386">
    <property type="entry name" value="RIM_Znf"/>
</dbReference>
<feature type="compositionally biased region" description="Low complexity" evidence="8">
    <location>
        <begin position="759"/>
        <end position="771"/>
    </location>
</feature>
<feature type="compositionally biased region" description="Polar residues" evidence="8">
    <location>
        <begin position="594"/>
        <end position="605"/>
    </location>
</feature>
<evidence type="ECO:0000313" key="13">
    <source>
        <dbReference type="RefSeq" id="XP_022239125.1"/>
    </source>
</evidence>
<feature type="domain" description="PDZ" evidence="10">
    <location>
        <begin position="635"/>
        <end position="709"/>
    </location>
</feature>
<feature type="region of interest" description="Disordered" evidence="8">
    <location>
        <begin position="307"/>
        <end position="387"/>
    </location>
</feature>
<gene>
    <name evidence="13" type="primary">LOC106457463</name>
</gene>
<feature type="compositionally biased region" description="Low complexity" evidence="8">
    <location>
        <begin position="1157"/>
        <end position="1174"/>
    </location>
</feature>
<dbReference type="InterPro" id="IPR036034">
    <property type="entry name" value="PDZ_sf"/>
</dbReference>
<evidence type="ECO:0000256" key="7">
    <source>
        <dbReference type="PROSITE-ProRule" id="PRU00091"/>
    </source>
</evidence>
<evidence type="ECO:0000256" key="3">
    <source>
        <dbReference type="ARBA" id="ARBA00022771"/>
    </source>
</evidence>
<dbReference type="InterPro" id="IPR000008">
    <property type="entry name" value="C2_dom"/>
</dbReference>
<feature type="compositionally biased region" description="Low complexity" evidence="8">
    <location>
        <begin position="988"/>
        <end position="997"/>
    </location>
</feature>
<feature type="compositionally biased region" description="Basic and acidic residues" evidence="8">
    <location>
        <begin position="188"/>
        <end position="216"/>
    </location>
</feature>
<dbReference type="SUPFAM" id="SSF57903">
    <property type="entry name" value="FYVE/PHD zinc finger"/>
    <property type="match status" value="1"/>
</dbReference>
<feature type="region of interest" description="Disordered" evidence="8">
    <location>
        <begin position="399"/>
        <end position="545"/>
    </location>
</feature>
<dbReference type="PROSITE" id="PS50178">
    <property type="entry name" value="ZF_FYVE"/>
    <property type="match status" value="1"/>
</dbReference>
<accession>A0ABM1S670</accession>
<keyword evidence="5" id="KW-0770">Synapse</keyword>
<dbReference type="InterPro" id="IPR035892">
    <property type="entry name" value="C2_domain_sf"/>
</dbReference>
<feature type="compositionally biased region" description="Basic and acidic residues" evidence="8">
    <location>
        <begin position="333"/>
        <end position="348"/>
    </location>
</feature>
<dbReference type="Pfam" id="PF22601">
    <property type="entry name" value="RIM2a_ZnF"/>
    <property type="match status" value="1"/>
</dbReference>
<dbReference type="Pfam" id="PF00595">
    <property type="entry name" value="PDZ"/>
    <property type="match status" value="1"/>
</dbReference>
<dbReference type="InterPro" id="IPR039032">
    <property type="entry name" value="Rim-like"/>
</dbReference>
<keyword evidence="12" id="KW-1185">Reference proteome</keyword>
<reference evidence="13" key="1">
    <citation type="submission" date="2025-08" db="UniProtKB">
        <authorList>
            <consortium name="RefSeq"/>
        </authorList>
    </citation>
    <scope>IDENTIFICATION</scope>
    <source>
        <tissue evidence="13">Muscle</tissue>
    </source>
</reference>
<keyword evidence="4" id="KW-0862">Zinc</keyword>
<dbReference type="RefSeq" id="XP_022239125.1">
    <property type="nucleotide sequence ID" value="XM_022383417.1"/>
</dbReference>
<dbReference type="SUPFAM" id="SSF49562">
    <property type="entry name" value="C2 domain (Calcium/lipid-binding domain, CaLB)"/>
    <property type="match status" value="2"/>
</dbReference>
<evidence type="ECO:0000259" key="9">
    <source>
        <dbReference type="PROSITE" id="PS50004"/>
    </source>
</evidence>
<dbReference type="SMART" id="SM00239">
    <property type="entry name" value="C2"/>
    <property type="match status" value="2"/>
</dbReference>
<dbReference type="CDD" id="cd04031">
    <property type="entry name" value="C2A_RIM1alpha"/>
    <property type="match status" value="1"/>
</dbReference>
<feature type="region of interest" description="Disordered" evidence="8">
    <location>
        <begin position="568"/>
        <end position="618"/>
    </location>
</feature>
<evidence type="ECO:0000256" key="2">
    <source>
        <dbReference type="ARBA" id="ARBA00022737"/>
    </source>
</evidence>
<dbReference type="Proteomes" id="UP000694941">
    <property type="component" value="Unplaced"/>
</dbReference>
<sequence length="1502" mass="169057">KKQEEVQVLESTIRKRTEEQKEMGLTLEATCEICLKTKFADGVGHVCHYCSVRCCARCGGKVTLRSNKVIWVCILCRKKQELLIKTGQWVHSNLNNNEGQSLESSPSSETFIEHSDSKQKQERRPRLEKARSTDRESIPQDNLSSLHSGGGQSLPGSRRGSLKRSGSSKSRELRRQYSQEETSQRQNVADRHTRRSLEAGDAILHERGNSISERRSPSSSDRRRRRPGSELRDDAADERHHRHNLERGRHMQRDGARSRDPSLSPPTRNDAELRESELVRSRESSLRNRRRGTREIRREDIQFSDAANRDEYRARDRSSRNGSLERQPQQTSESERERSRDVPIERGRGSNYSHVYDRERRRDPENRNRRDSGKAQDLRESHHQKRFSELDHYVDEIVIHPEDTQSRHISKVSRSSEEWRKEMSGFGPTSVSNADTRGRFSNYVRKKGDPRNESYGSEQSEYTRSKPHKHRRGKIQRQRSSSSSDDEIKTTPDDEIKTTPEWSSCDDGDIEGVIEQGERVHSRYKSGHSETPSTPRKNHAVQRGPDCYYSNQDIWDDAGSPVHKKTVRFNRDSATSRQNSEELWDEQQTKDSGIDTSSSATLNEDNNNKHPVAWKSSSDGTRMIGHMILKKTLKEVDGSASSAAILGLKVVGGRFLGSGRLGALVEKVKKGSVADIVGHLRPGDEVLEWNGHSLQGRTYEEVFDIISESRQDHQVELRVCRPISDIGWTETVASRGGQNQEFITLEDVSKHNLQQDWRPSVTVTSPSSPETVRLRPHSPVVGGRIQLKLWYDSQALQLVVTIICAAELRPRVSQLTRNPYAKVFLLPDRSEKSKRRTKTIANTNEPRWNQTFVYSSLRRSDLKTRALEITVWDYDRYGANDYLGEVVVDLSSTPLDNKGQWYFLVSHEDTLNAQLRRQAMFLDTDGGSGTLADHLSPLSNVSSRLSDGDISDYDDGTIVGASPWEELRYDHQWDEHYRGEDSIPSATRGRPPSIIPSDRPPYSRRGVEYTSRSLSPPNRRSSSPLHGNTIVSERYQTHSVERIPTGTPSPKKRQLPPTPATFQKSGDLALDLEDMATRQLRQRVQIHRRTGAGRYSDGEMSPTHSFEKQLHAHPYRGSHARDSNLRGSHSAPDKRNSRAGQIASPEKEGVESDESETSSASKFSLSSAFSTQSKGSRTLSEFTSRMQGYGPVHPPRPGRRGPLVQSMSIDGESDDKGDGSLSDTAVGSITERSDILQQTGGGKITKGGKAIQFVGLSQKSSSTSQLSATGHRKRLRFRRKRTTPLNVHRSEEIAPIECRHLVNPPSSVSSDGESSLAGDVPVWMPALRLTPEGEYSTFVQGLGPGQLVGRQALASPNLGDIQLSVCDRKGNLEVEVIRARGLQPKPGAKCLPAPYVKVYLVQGTKCLSKAKTTTARRTLDPLYQEQLHFHEDYRGCILQVTVWGDYGRMEKKVFMGVAQIMLDDVDLSNIVIGWYKLFHPASLVNLPGNRQGNSQSSLDSFG</sequence>
<keyword evidence="3 7" id="KW-0863">Zinc-finger</keyword>
<feature type="compositionally biased region" description="Polar residues" evidence="8">
    <location>
        <begin position="97"/>
        <end position="110"/>
    </location>
</feature>
<evidence type="ECO:0000259" key="11">
    <source>
        <dbReference type="PROSITE" id="PS50178"/>
    </source>
</evidence>
<dbReference type="PANTHER" id="PTHR12157">
    <property type="entry name" value="REGULATING SYNAPTIC MEMBRANE EXOCYTOSIS PROTEIN"/>
    <property type="match status" value="1"/>
</dbReference>
<feature type="compositionally biased region" description="Basic residues" evidence="8">
    <location>
        <begin position="465"/>
        <end position="477"/>
    </location>
</feature>
<protein>
    <submittedName>
        <fullName evidence="13">Regulating synaptic membrane exocytosis protein 2-like</fullName>
    </submittedName>
</protein>
<feature type="compositionally biased region" description="Low complexity" evidence="8">
    <location>
        <begin position="1011"/>
        <end position="1025"/>
    </location>
</feature>
<comment type="subcellular location">
    <subcellularLocation>
        <location evidence="6">Synapse</location>
    </subcellularLocation>
</comment>
<feature type="compositionally biased region" description="Basic and acidic residues" evidence="8">
    <location>
        <begin position="227"/>
        <end position="260"/>
    </location>
</feature>
<keyword evidence="1" id="KW-0479">Metal-binding</keyword>
<feature type="domain" description="C2" evidence="9">
    <location>
        <begin position="781"/>
        <end position="903"/>
    </location>
</feature>
<feature type="compositionally biased region" description="Polar residues" evidence="8">
    <location>
        <begin position="320"/>
        <end position="332"/>
    </location>
</feature>
<dbReference type="CDD" id="cd06714">
    <property type="entry name" value="PDZ_RIM-like"/>
    <property type="match status" value="1"/>
</dbReference>
<evidence type="ECO:0000256" key="8">
    <source>
        <dbReference type="SAM" id="MobiDB-lite"/>
    </source>
</evidence>
<feature type="non-terminal residue" evidence="13">
    <location>
        <position position="1"/>
    </location>
</feature>
<dbReference type="GeneID" id="106457463"/>
<dbReference type="InterPro" id="IPR001478">
    <property type="entry name" value="PDZ"/>
</dbReference>
<dbReference type="PROSITE" id="PS50004">
    <property type="entry name" value="C2"/>
    <property type="match status" value="2"/>
</dbReference>
<evidence type="ECO:0000313" key="12">
    <source>
        <dbReference type="Proteomes" id="UP000694941"/>
    </source>
</evidence>
<name>A0ABM1S670_LIMPO</name>
<evidence type="ECO:0000256" key="5">
    <source>
        <dbReference type="ARBA" id="ARBA00023018"/>
    </source>
</evidence>
<feature type="compositionally biased region" description="Low complexity" evidence="8">
    <location>
        <begin position="154"/>
        <end position="168"/>
    </location>
</feature>
<dbReference type="Gene3D" id="2.30.42.10">
    <property type="match status" value="1"/>
</dbReference>
<feature type="compositionally biased region" description="Basic and acidic residues" evidence="8">
    <location>
        <begin position="486"/>
        <end position="498"/>
    </location>
</feature>
<dbReference type="PANTHER" id="PTHR12157:SF21">
    <property type="entry name" value="RAB3 INTERACTING MOLECULE, ISOFORM F"/>
    <property type="match status" value="1"/>
</dbReference>
<feature type="domain" description="C2" evidence="9">
    <location>
        <begin position="1357"/>
        <end position="1475"/>
    </location>
</feature>
<dbReference type="SMART" id="SM00228">
    <property type="entry name" value="PDZ"/>
    <property type="match status" value="1"/>
</dbReference>
<feature type="domain" description="FYVE-type" evidence="11">
    <location>
        <begin position="31"/>
        <end position="81"/>
    </location>
</feature>
<evidence type="ECO:0000256" key="1">
    <source>
        <dbReference type="ARBA" id="ARBA00022723"/>
    </source>
</evidence>
<feature type="compositionally biased region" description="Basic and acidic residues" evidence="8">
    <location>
        <begin position="169"/>
        <end position="178"/>
    </location>
</feature>
<dbReference type="Gene3D" id="3.30.40.10">
    <property type="entry name" value="Zinc/RING finger domain, C3HC4 (zinc finger)"/>
    <property type="match status" value="1"/>
</dbReference>
<evidence type="ECO:0000259" key="10">
    <source>
        <dbReference type="PROSITE" id="PS50106"/>
    </source>
</evidence>